<dbReference type="AlphaFoldDB" id="A0AAE0DFG5"/>
<proteinExistence type="predicted"/>
<dbReference type="SUPFAM" id="SSF51445">
    <property type="entry name" value="(Trans)glycosidases"/>
    <property type="match status" value="1"/>
</dbReference>
<feature type="domain" description="Glycosyl hydrolase family 13 catalytic" evidence="2">
    <location>
        <begin position="1"/>
        <end position="376"/>
    </location>
</feature>
<dbReference type="GO" id="GO:0009277">
    <property type="term" value="C:fungal-type cell wall"/>
    <property type="evidence" value="ECO:0007669"/>
    <property type="project" value="TreeGrafter"/>
</dbReference>
<sequence>MMLDRFVNGDPTNDNANGTAWERDLTGTQLRHGGDIQGLVDTLDYLAGMGIKGIYLAGSPMINFPWGSDGFSPLDLTLLDPHFATINVWREVIETMHARGMWWDNYGQQVIGNGTENFIGCRDSESDQYGDVAAFDIYPEIQMLDINGFRMDKGEEITVDAQGEFADYIRQCAVALGKKDFFIPGEIVSGNAFGAVYLGRGKGPSMAVNDTTKAVQLTTNNVDDSLFIRAKGKNAFDAACFHYSTYQSLMRFLDDNLGATDETPVDFIEAWNAFIQTRDMVNPNTGVFDPPHRYECQNQDNFRWPTIDNGTQKQVLGNFITTLLLLGIPLLQWGEEQAYYVLDNTTKSYVFGRQPMSSATAWQDHGCYYVGNAKFATWPDGTYKDGCKNDRNSLDPRDPSHPIRNLFTVMFEMRNRYPVLNNGFYVDSITK</sequence>
<dbReference type="Proteomes" id="UP001276659">
    <property type="component" value="Unassembled WGS sequence"/>
</dbReference>
<dbReference type="Pfam" id="PF00128">
    <property type="entry name" value="Alpha-amylase"/>
    <property type="match status" value="1"/>
</dbReference>
<comment type="caution">
    <text evidence="3">The sequence shown here is derived from an EMBL/GenBank/DDBJ whole genome shotgun (WGS) entry which is preliminary data.</text>
</comment>
<protein>
    <recommendedName>
        <fullName evidence="2">Glycosyl hydrolase family 13 catalytic domain-containing protein</fullName>
    </recommendedName>
</protein>
<evidence type="ECO:0000259" key="2">
    <source>
        <dbReference type="SMART" id="SM00642"/>
    </source>
</evidence>
<evidence type="ECO:0000256" key="1">
    <source>
        <dbReference type="SAM" id="MobiDB-lite"/>
    </source>
</evidence>
<evidence type="ECO:0000313" key="3">
    <source>
        <dbReference type="EMBL" id="KAK3167499.1"/>
    </source>
</evidence>
<dbReference type="GO" id="GO:0070600">
    <property type="term" value="P:fungal-type cell wall (1-&gt;3)-alpha-glucan biosynthetic process"/>
    <property type="evidence" value="ECO:0007669"/>
    <property type="project" value="TreeGrafter"/>
</dbReference>
<reference evidence="3" key="1">
    <citation type="submission" date="2022-11" db="EMBL/GenBank/DDBJ databases">
        <title>Chromosomal genome sequence assembly and mating type (MAT) locus characterization of the leprose asexual lichenized fungus Lepraria neglecta (Nyl.) Erichsen.</title>
        <authorList>
            <person name="Allen J.L."/>
            <person name="Pfeffer B."/>
        </authorList>
    </citation>
    <scope>NUCLEOTIDE SEQUENCE</scope>
    <source>
        <strain evidence="3">Allen 5258</strain>
    </source>
</reference>
<feature type="region of interest" description="Disordered" evidence="1">
    <location>
        <begin position="1"/>
        <end position="20"/>
    </location>
</feature>
<dbReference type="InterPro" id="IPR006047">
    <property type="entry name" value="GH13_cat_dom"/>
</dbReference>
<dbReference type="InterPro" id="IPR017853">
    <property type="entry name" value="GH"/>
</dbReference>
<dbReference type="PANTHER" id="PTHR47182">
    <property type="entry name" value="CELL WALL ALPHA-1,3-GLUCAN SYNTHASE AGS1-RELATED"/>
    <property type="match status" value="1"/>
</dbReference>
<accession>A0AAE0DFG5</accession>
<keyword evidence="4" id="KW-1185">Reference proteome</keyword>
<dbReference type="EMBL" id="JASNWA010000011">
    <property type="protein sequence ID" value="KAK3167499.1"/>
    <property type="molecule type" value="Genomic_DNA"/>
</dbReference>
<evidence type="ECO:0000313" key="4">
    <source>
        <dbReference type="Proteomes" id="UP001276659"/>
    </source>
</evidence>
<organism evidence="3 4">
    <name type="scientific">Lepraria neglecta</name>
    <dbReference type="NCBI Taxonomy" id="209136"/>
    <lineage>
        <taxon>Eukaryota</taxon>
        <taxon>Fungi</taxon>
        <taxon>Dikarya</taxon>
        <taxon>Ascomycota</taxon>
        <taxon>Pezizomycotina</taxon>
        <taxon>Lecanoromycetes</taxon>
        <taxon>OSLEUM clade</taxon>
        <taxon>Lecanoromycetidae</taxon>
        <taxon>Lecanorales</taxon>
        <taxon>Lecanorineae</taxon>
        <taxon>Stereocaulaceae</taxon>
        <taxon>Lepraria</taxon>
    </lineage>
</organism>
<dbReference type="Gene3D" id="3.20.20.80">
    <property type="entry name" value="Glycosidases"/>
    <property type="match status" value="2"/>
</dbReference>
<dbReference type="GO" id="GO:0047657">
    <property type="term" value="F:alpha-1,3-glucan synthase activity"/>
    <property type="evidence" value="ECO:0007669"/>
    <property type="project" value="TreeGrafter"/>
</dbReference>
<dbReference type="InterPro" id="IPR058655">
    <property type="entry name" value="Mok11-14/Ags1-like"/>
</dbReference>
<dbReference type="PANTHER" id="PTHR47182:SF3">
    <property type="entry name" value="CELL WALL ALPHA-1,3-GLUCAN SYNTHASE MOK14"/>
    <property type="match status" value="1"/>
</dbReference>
<dbReference type="SMART" id="SM00642">
    <property type="entry name" value="Aamy"/>
    <property type="match status" value="1"/>
</dbReference>
<name>A0AAE0DFG5_9LECA</name>
<gene>
    <name evidence="3" type="ORF">OEA41_010626</name>
</gene>